<evidence type="ECO:0000313" key="3">
    <source>
        <dbReference type="Proteomes" id="UP001155128"/>
    </source>
</evidence>
<proteinExistence type="predicted"/>
<feature type="transmembrane region" description="Helical" evidence="1">
    <location>
        <begin position="51"/>
        <end position="69"/>
    </location>
</feature>
<evidence type="ECO:0000313" key="2">
    <source>
        <dbReference type="EMBL" id="MCM8558175.1"/>
    </source>
</evidence>
<name>A0A9X2J3L7_9SPHN</name>
<organism evidence="2 3">
    <name type="scientific">Sphingomicrobium sediminis</name>
    <dbReference type="NCBI Taxonomy" id="2950949"/>
    <lineage>
        <taxon>Bacteria</taxon>
        <taxon>Pseudomonadati</taxon>
        <taxon>Pseudomonadota</taxon>
        <taxon>Alphaproteobacteria</taxon>
        <taxon>Sphingomonadales</taxon>
        <taxon>Sphingomonadaceae</taxon>
        <taxon>Sphingomicrobium</taxon>
    </lineage>
</organism>
<dbReference type="RefSeq" id="WP_252114882.1">
    <property type="nucleotide sequence ID" value="NZ_JAMSHT010000001.1"/>
</dbReference>
<protein>
    <submittedName>
        <fullName evidence="2">Uncharacterized protein</fullName>
    </submittedName>
</protein>
<dbReference type="Proteomes" id="UP001155128">
    <property type="component" value="Unassembled WGS sequence"/>
</dbReference>
<dbReference type="AlphaFoldDB" id="A0A9X2J3L7"/>
<gene>
    <name evidence="2" type="ORF">NDO55_10115</name>
</gene>
<evidence type="ECO:0000256" key="1">
    <source>
        <dbReference type="SAM" id="Phobius"/>
    </source>
</evidence>
<keyword evidence="1" id="KW-1133">Transmembrane helix</keyword>
<keyword evidence="3" id="KW-1185">Reference proteome</keyword>
<reference evidence="2" key="1">
    <citation type="submission" date="2022-06" db="EMBL/GenBank/DDBJ databases">
        <title>Sphingomicrobium sedimins sp. nov., a marine bacterium isolated from tidal flat.</title>
        <authorList>
            <person name="Kim C.-H."/>
            <person name="Yoo Y."/>
            <person name="Kim J.-J."/>
        </authorList>
    </citation>
    <scope>NUCLEOTIDE SEQUENCE</scope>
    <source>
        <strain evidence="2">GRR-S6-50</strain>
    </source>
</reference>
<keyword evidence="1" id="KW-0472">Membrane</keyword>
<accession>A0A9X2J3L7</accession>
<sequence>MTERKEDGWFYAKRYGYGTGLPRTWQGWLVTALFIALILIGAAFIAPLSQLAFIAYVIPLTLAFLVIAAKTTSGGWKWRWGKDREGGTW</sequence>
<dbReference type="EMBL" id="JAMSHT010000001">
    <property type="protein sequence ID" value="MCM8558175.1"/>
    <property type="molecule type" value="Genomic_DNA"/>
</dbReference>
<feature type="transmembrane region" description="Helical" evidence="1">
    <location>
        <begin position="27"/>
        <end position="45"/>
    </location>
</feature>
<keyword evidence="1" id="KW-0812">Transmembrane</keyword>
<comment type="caution">
    <text evidence="2">The sequence shown here is derived from an EMBL/GenBank/DDBJ whole genome shotgun (WGS) entry which is preliminary data.</text>
</comment>